<name>A0ABS8ZPF2_9PSEU</name>
<dbReference type="EMBL" id="JAJVCN010000004">
    <property type="protein sequence ID" value="MCE7009614.1"/>
    <property type="molecule type" value="Genomic_DNA"/>
</dbReference>
<organism evidence="1 2">
    <name type="scientific">Kibdelosporangium philippinense</name>
    <dbReference type="NCBI Taxonomy" id="211113"/>
    <lineage>
        <taxon>Bacteria</taxon>
        <taxon>Bacillati</taxon>
        <taxon>Actinomycetota</taxon>
        <taxon>Actinomycetes</taxon>
        <taxon>Pseudonocardiales</taxon>
        <taxon>Pseudonocardiaceae</taxon>
        <taxon>Kibdelosporangium</taxon>
    </lineage>
</organism>
<protein>
    <recommendedName>
        <fullName evidence="3">HEAT repeat domain-containing protein</fullName>
    </recommendedName>
</protein>
<keyword evidence="2" id="KW-1185">Reference proteome</keyword>
<accession>A0ABS8ZPF2</accession>
<reference evidence="1 2" key="1">
    <citation type="submission" date="2021-12" db="EMBL/GenBank/DDBJ databases">
        <title>Genome sequence of Kibdelosporangium philippinense ATCC 49844.</title>
        <authorList>
            <person name="Fedorov E.A."/>
            <person name="Omeragic M."/>
            <person name="Shalygina K.F."/>
            <person name="Maclea K.S."/>
        </authorList>
    </citation>
    <scope>NUCLEOTIDE SEQUENCE [LARGE SCALE GENOMIC DNA]</scope>
    <source>
        <strain evidence="1 2">ATCC 49844</strain>
    </source>
</reference>
<dbReference type="Proteomes" id="UP001521150">
    <property type="component" value="Unassembled WGS sequence"/>
</dbReference>
<evidence type="ECO:0000313" key="1">
    <source>
        <dbReference type="EMBL" id="MCE7009614.1"/>
    </source>
</evidence>
<comment type="caution">
    <text evidence="1">The sequence shown here is derived from an EMBL/GenBank/DDBJ whole genome shotgun (WGS) entry which is preliminary data.</text>
</comment>
<proteinExistence type="predicted"/>
<sequence length="175" mass="19583">MSTSPSDQELWDAFVGTKREMHRRQAEFYQQATDKTAILRTALSPAAGAWHQGTALDFLSSFNHDTTSLLPELMPLAMSHRWLRAAQDAIAHVPLDRLLPVLEPLFLTELAAAEDDDYWYLASLAARLQAWSLLEQVVRQAEESSNPEVRESAQYFVATYGPMWTAGPTPADPIP</sequence>
<evidence type="ECO:0008006" key="3">
    <source>
        <dbReference type="Google" id="ProtNLM"/>
    </source>
</evidence>
<dbReference type="RefSeq" id="WP_233731146.1">
    <property type="nucleotide sequence ID" value="NZ_JAJVCN010000004.1"/>
</dbReference>
<gene>
    <name evidence="1" type="ORF">LWC34_43420</name>
</gene>
<evidence type="ECO:0000313" key="2">
    <source>
        <dbReference type="Proteomes" id="UP001521150"/>
    </source>
</evidence>